<dbReference type="CDD" id="cd03801">
    <property type="entry name" value="GT4_PimA-like"/>
    <property type="match status" value="1"/>
</dbReference>
<dbReference type="EMBL" id="QFRJ01000007">
    <property type="protein sequence ID" value="PWH85319.1"/>
    <property type="molecule type" value="Genomic_DNA"/>
</dbReference>
<evidence type="ECO:0000313" key="3">
    <source>
        <dbReference type="EMBL" id="PWH85319.1"/>
    </source>
</evidence>
<dbReference type="InterPro" id="IPR028098">
    <property type="entry name" value="Glyco_trans_4-like_N"/>
</dbReference>
<dbReference type="OrthoDB" id="9790710at2"/>
<dbReference type="GO" id="GO:0016757">
    <property type="term" value="F:glycosyltransferase activity"/>
    <property type="evidence" value="ECO:0007669"/>
    <property type="project" value="InterPro"/>
</dbReference>
<dbReference type="PANTHER" id="PTHR12526:SF634">
    <property type="entry name" value="BLL3361 PROTEIN"/>
    <property type="match status" value="1"/>
</dbReference>
<comment type="caution">
    <text evidence="3">The sequence shown here is derived from an EMBL/GenBank/DDBJ whole genome shotgun (WGS) entry which is preliminary data.</text>
</comment>
<feature type="domain" description="Glycosyltransferase subfamily 4-like N-terminal" evidence="2">
    <location>
        <begin position="29"/>
        <end position="167"/>
    </location>
</feature>
<organism evidence="3 4">
    <name type="scientific">Brumimicrobium oceani</name>
    <dbReference type="NCBI Taxonomy" id="2100725"/>
    <lineage>
        <taxon>Bacteria</taxon>
        <taxon>Pseudomonadati</taxon>
        <taxon>Bacteroidota</taxon>
        <taxon>Flavobacteriia</taxon>
        <taxon>Flavobacteriales</taxon>
        <taxon>Crocinitomicaceae</taxon>
        <taxon>Brumimicrobium</taxon>
    </lineage>
</organism>
<name>A0A2U2XBY9_9FLAO</name>
<dbReference type="SUPFAM" id="SSF53756">
    <property type="entry name" value="UDP-Glycosyltransferase/glycogen phosphorylase"/>
    <property type="match status" value="1"/>
</dbReference>
<feature type="domain" description="Glycosyl transferase family 1" evidence="1">
    <location>
        <begin position="184"/>
        <end position="350"/>
    </location>
</feature>
<accession>A0A2U2XBY9</accession>
<reference evidence="3 4" key="2">
    <citation type="submission" date="2018-05" db="EMBL/GenBank/DDBJ databases">
        <authorList>
            <person name="Lanie J.A."/>
            <person name="Ng W.-L."/>
            <person name="Kazmierczak K.M."/>
            <person name="Andrzejewski T.M."/>
            <person name="Davidsen T.M."/>
            <person name="Wayne K.J."/>
            <person name="Tettelin H."/>
            <person name="Glass J.I."/>
            <person name="Rusch D."/>
            <person name="Podicherti R."/>
            <person name="Tsui H.-C.T."/>
            <person name="Winkler M.E."/>
        </authorList>
    </citation>
    <scope>NUCLEOTIDE SEQUENCE [LARGE SCALE GENOMIC DNA]</scope>
    <source>
        <strain evidence="3 4">C305</strain>
    </source>
</reference>
<keyword evidence="3" id="KW-0808">Transferase</keyword>
<evidence type="ECO:0000313" key="4">
    <source>
        <dbReference type="Proteomes" id="UP000245370"/>
    </source>
</evidence>
<dbReference type="Gene3D" id="3.40.50.2000">
    <property type="entry name" value="Glycogen Phosphorylase B"/>
    <property type="match status" value="2"/>
</dbReference>
<evidence type="ECO:0000259" key="1">
    <source>
        <dbReference type="Pfam" id="PF00534"/>
    </source>
</evidence>
<keyword evidence="4" id="KW-1185">Reference proteome</keyword>
<evidence type="ECO:0000259" key="2">
    <source>
        <dbReference type="Pfam" id="PF13439"/>
    </source>
</evidence>
<dbReference type="Pfam" id="PF13439">
    <property type="entry name" value="Glyco_transf_4"/>
    <property type="match status" value="1"/>
</dbReference>
<dbReference type="Pfam" id="PF00534">
    <property type="entry name" value="Glycos_transf_1"/>
    <property type="match status" value="1"/>
</dbReference>
<dbReference type="RefSeq" id="WP_109359721.1">
    <property type="nucleotide sequence ID" value="NZ_QFRJ01000007.1"/>
</dbReference>
<sequence>MKITTILFSIDKAKEFEWYIDEIDRNRFEISFISINEKEETHLKEYCEAHNVPFYHVSYQSKKDILQAIFKTRKILKKLKPNIVHSHIFEGGLIGVTAAWLAGVKNRIYTRHYSDFHHVYYPNGLKYDKWINSKATHIVAVSEVVKSILIEKENVPSKKVSVIHHGIKNIDDSDTTIYDRILKVKQKNSIPNSKIVIGVISRYTKLKGLQYIIPAFENLLETQPNLHLVLANAKGEFKSEIDLMLRKIPKSSYTEILFENDSEALFKVFDVFVHVPVSRESEAFGQIYIEALKFGIPSIFSLSGIANEFIKDEENALVVKHESAEDIKLAVERLLKDDKLCENLIKNGKEAVKGFTTMKKTKALEALYLKIGS</sequence>
<proteinExistence type="predicted"/>
<dbReference type="Proteomes" id="UP000245370">
    <property type="component" value="Unassembled WGS sequence"/>
</dbReference>
<protein>
    <submittedName>
        <fullName evidence="3">Glycosyl transferase family 1</fullName>
    </submittedName>
</protein>
<dbReference type="AlphaFoldDB" id="A0A2U2XBY9"/>
<dbReference type="InterPro" id="IPR001296">
    <property type="entry name" value="Glyco_trans_1"/>
</dbReference>
<gene>
    <name evidence="3" type="ORF">DIT68_10305</name>
</gene>
<dbReference type="PANTHER" id="PTHR12526">
    <property type="entry name" value="GLYCOSYLTRANSFERASE"/>
    <property type="match status" value="1"/>
</dbReference>
<reference evidence="3 4" key="1">
    <citation type="submission" date="2018-05" db="EMBL/GenBank/DDBJ databases">
        <title>Brumimicrobium oceani sp. nov., isolated from coastal sediment.</title>
        <authorList>
            <person name="Kou Y."/>
        </authorList>
    </citation>
    <scope>NUCLEOTIDE SEQUENCE [LARGE SCALE GENOMIC DNA]</scope>
    <source>
        <strain evidence="3 4">C305</strain>
    </source>
</reference>